<sequence>MKKTTIKNFLIAVCAACAMTQTITASAASTNMINSGNAKTITPTVSTKDIPINKDILLINTQGLPIYAPNITYSYNVTSVSTTAETQIITYANSDLDTDGKPKEGAVPIATRVHSGKIEAISTTGDITGTTDIVEGSITFGGSGDTIHEAGTRYPNEAKKVSNSMTITVDANKIFNPAYDPNDDSTKIQANPPGIYRYKITDVTTAATLTAAGVTDGGAANQIYLDVYTKYNENKDGLEVYGYVLFKSENETDSITYTDSTSITEGKVTGFDVDTERETEIVGGQNVITLNSDKYYTYNAKVKKTIDGELADMTHKFPFKVELTNAGVTSSDDFRYQINIGGEQGTLTDANLAANGSWTLDGITDATTGLKLGQNDEIVLVGLPAGTKIKVTEKNDTGDIYTASAKGTDNAAVNLKSGTADAAASVAVSPDATAEMNAVYDIDGTETITFTNSMKDISVTGLLFSTAPFIIITGAGAVLIVMVIRGRKRRNDNEVI</sequence>
<evidence type="ECO:0000313" key="4">
    <source>
        <dbReference type="EMBL" id="EXM40155.1"/>
    </source>
</evidence>
<keyword evidence="1" id="KW-0472">Membrane</keyword>
<proteinExistence type="predicted"/>
<keyword evidence="1" id="KW-0812">Transmembrane</keyword>
<feature type="domain" description="DUF7601" evidence="3">
    <location>
        <begin position="301"/>
        <end position="412"/>
    </location>
</feature>
<dbReference type="RefSeq" id="WP_037286335.1">
    <property type="nucleotide sequence ID" value="NZ_JEOB01000002.1"/>
</dbReference>
<keyword evidence="1" id="KW-1133">Transmembrane helix</keyword>
<accession>A0A011WT15</accession>
<keyword evidence="5" id="KW-1185">Reference proteome</keyword>
<dbReference type="Pfam" id="PF24547">
    <property type="entry name" value="DUF7601"/>
    <property type="match status" value="1"/>
</dbReference>
<evidence type="ECO:0000256" key="2">
    <source>
        <dbReference type="SAM" id="SignalP"/>
    </source>
</evidence>
<dbReference type="PATRIC" id="fig|1341156.4.peg.1789"/>
<evidence type="ECO:0000259" key="3">
    <source>
        <dbReference type="Pfam" id="PF24547"/>
    </source>
</evidence>
<keyword evidence="2" id="KW-0732">Signal</keyword>
<reference evidence="4 5" key="1">
    <citation type="submission" date="2013-06" db="EMBL/GenBank/DDBJ databases">
        <title>Rumen cellulosomics: divergent fiber-degrading strategies revealed by comparative genome-wide analysis of six Ruminococcal strains.</title>
        <authorList>
            <person name="Dassa B."/>
            <person name="Borovok I."/>
            <person name="Lamed R."/>
            <person name="Flint H."/>
            <person name="Yeoman C.J."/>
            <person name="White B."/>
            <person name="Bayer E.A."/>
        </authorList>
    </citation>
    <scope>NUCLEOTIDE SEQUENCE [LARGE SCALE GENOMIC DNA]</scope>
    <source>
        <strain evidence="4 5">SY3</strain>
    </source>
</reference>
<feature type="signal peptide" evidence="2">
    <location>
        <begin position="1"/>
        <end position="27"/>
    </location>
</feature>
<organism evidence="4 5">
    <name type="scientific">Ruminococcus albus SY3</name>
    <dbReference type="NCBI Taxonomy" id="1341156"/>
    <lineage>
        <taxon>Bacteria</taxon>
        <taxon>Bacillati</taxon>
        <taxon>Bacillota</taxon>
        <taxon>Clostridia</taxon>
        <taxon>Eubacteriales</taxon>
        <taxon>Oscillospiraceae</taxon>
        <taxon>Ruminococcus</taxon>
    </lineage>
</organism>
<dbReference type="Gene3D" id="2.60.40.1140">
    <property type="entry name" value="Collagen-binding surface protein Cna, B-type domain"/>
    <property type="match status" value="1"/>
</dbReference>
<comment type="caution">
    <text evidence="4">The sequence shown here is derived from an EMBL/GenBank/DDBJ whole genome shotgun (WGS) entry which is preliminary data.</text>
</comment>
<feature type="transmembrane region" description="Helical" evidence="1">
    <location>
        <begin position="462"/>
        <end position="484"/>
    </location>
</feature>
<name>A0A011WT15_RUMAL</name>
<dbReference type="OrthoDB" id="1817302at2"/>
<evidence type="ECO:0000256" key="1">
    <source>
        <dbReference type="SAM" id="Phobius"/>
    </source>
</evidence>
<dbReference type="AlphaFoldDB" id="A0A011WT15"/>
<dbReference type="Proteomes" id="UP000021369">
    <property type="component" value="Unassembled WGS sequence"/>
</dbReference>
<protein>
    <recommendedName>
        <fullName evidence="3">DUF7601 domain-containing protein</fullName>
    </recommendedName>
</protein>
<gene>
    <name evidence="4" type="ORF">RASY3_06860</name>
</gene>
<feature type="chain" id="PRO_5001463953" description="DUF7601 domain-containing protein" evidence="2">
    <location>
        <begin position="28"/>
        <end position="496"/>
    </location>
</feature>
<evidence type="ECO:0000313" key="5">
    <source>
        <dbReference type="Proteomes" id="UP000021369"/>
    </source>
</evidence>
<dbReference type="InterPro" id="IPR055382">
    <property type="entry name" value="DUF7601"/>
</dbReference>
<dbReference type="EMBL" id="JEOB01000002">
    <property type="protein sequence ID" value="EXM40155.1"/>
    <property type="molecule type" value="Genomic_DNA"/>
</dbReference>